<dbReference type="InterPro" id="IPR001173">
    <property type="entry name" value="Glyco_trans_2-like"/>
</dbReference>
<dbReference type="Pfam" id="PF00535">
    <property type="entry name" value="Glycos_transf_2"/>
    <property type="match status" value="1"/>
</dbReference>
<dbReference type="InterPro" id="IPR011989">
    <property type="entry name" value="ARM-like"/>
</dbReference>
<keyword evidence="6" id="KW-0460">Magnesium</keyword>
<reference evidence="13 15" key="2">
    <citation type="submission" date="2023-07" db="EMBL/GenBank/DDBJ databases">
        <title>Sequencing the genomes of 1000 actinobacteria strains.</title>
        <authorList>
            <person name="Klenk H.-P."/>
        </authorList>
    </citation>
    <scope>NUCLEOTIDE SEQUENCE [LARGE SCALE GENOMIC DNA]</scope>
    <source>
        <strain evidence="13 15">DSM 44724</strain>
    </source>
</reference>
<feature type="domain" description="Glycosyltransferase 2-like" evidence="11">
    <location>
        <begin position="6"/>
        <end position="124"/>
    </location>
</feature>
<dbReference type="Proteomes" id="UP001145799">
    <property type="component" value="Unassembled WGS sequence"/>
</dbReference>
<dbReference type="EMBL" id="JAPZVQ010000019">
    <property type="protein sequence ID" value="MDA1387813.1"/>
    <property type="molecule type" value="Genomic_DNA"/>
</dbReference>
<proteinExistence type="inferred from homology"/>
<evidence type="ECO:0000256" key="8">
    <source>
        <dbReference type="ARBA" id="ARBA00040894"/>
    </source>
</evidence>
<dbReference type="Proteomes" id="UP001183604">
    <property type="component" value="Unassembled WGS sequence"/>
</dbReference>
<dbReference type="InterPro" id="IPR029044">
    <property type="entry name" value="Nucleotide-diphossugar_trans"/>
</dbReference>
<comment type="catalytic activity">
    <reaction evidence="10">
        <text>an NDP-alpha-D-glucose + (2R)-3-phosphoglycerate = (2R)-2-O-(alpha-D-glucopyranosyl)-3-phospho-glycerate + a ribonucleoside 5'-diphosphate + H(+)</text>
        <dbReference type="Rhea" id="RHEA:47244"/>
        <dbReference type="ChEBI" id="CHEBI:15378"/>
        <dbReference type="ChEBI" id="CHEBI:57930"/>
        <dbReference type="ChEBI" id="CHEBI:58272"/>
        <dbReference type="ChEBI" id="CHEBI:62600"/>
        <dbReference type="ChEBI" id="CHEBI:76533"/>
        <dbReference type="EC" id="2.4.1.266"/>
    </reaction>
    <physiologicalReaction direction="left-to-right" evidence="10">
        <dbReference type="Rhea" id="RHEA:47245"/>
    </physiologicalReaction>
</comment>
<dbReference type="Gene3D" id="1.25.10.10">
    <property type="entry name" value="Leucine-rich Repeat Variant"/>
    <property type="match status" value="2"/>
</dbReference>
<gene>
    <name evidence="13" type="ORF">J2S69_001165</name>
    <name evidence="12" type="ORF">O2L01_22665</name>
</gene>
<name>A0A9X3PQ80_9ACTN</name>
<dbReference type="PANTHER" id="PTHR48090:SF10">
    <property type="entry name" value="GLUCOSYL-3-PHOSPHOGLYCERATE SYNTHASE"/>
    <property type="match status" value="1"/>
</dbReference>
<dbReference type="RefSeq" id="WP_270124307.1">
    <property type="nucleotide sequence ID" value="NZ_BAAAOM010000002.1"/>
</dbReference>
<evidence type="ECO:0000313" key="14">
    <source>
        <dbReference type="Proteomes" id="UP001145799"/>
    </source>
</evidence>
<comment type="caution">
    <text evidence="12">The sequence shown here is derived from an EMBL/GenBank/DDBJ whole genome shotgun (WGS) entry which is preliminary data.</text>
</comment>
<comment type="catalytic activity">
    <reaction evidence="9">
        <text>(2R)-3-phosphoglycerate + UDP-alpha-D-glucose = (2R)-2-O-(alpha-D-glucopyranosyl)-3-phospho-glycerate + UDP + H(+)</text>
        <dbReference type="Rhea" id="RHEA:31319"/>
        <dbReference type="ChEBI" id="CHEBI:15378"/>
        <dbReference type="ChEBI" id="CHEBI:58223"/>
        <dbReference type="ChEBI" id="CHEBI:58272"/>
        <dbReference type="ChEBI" id="CHEBI:58885"/>
        <dbReference type="ChEBI" id="CHEBI:62600"/>
        <dbReference type="EC" id="2.4.1.266"/>
    </reaction>
    <physiologicalReaction direction="left-to-right" evidence="9">
        <dbReference type="Rhea" id="RHEA:31320"/>
    </physiologicalReaction>
</comment>
<keyword evidence="4" id="KW-0328">Glycosyltransferase</keyword>
<dbReference type="SUPFAM" id="SSF48371">
    <property type="entry name" value="ARM repeat"/>
    <property type="match status" value="1"/>
</dbReference>
<evidence type="ECO:0000313" key="15">
    <source>
        <dbReference type="Proteomes" id="UP001183604"/>
    </source>
</evidence>
<evidence type="ECO:0000259" key="11">
    <source>
        <dbReference type="Pfam" id="PF00535"/>
    </source>
</evidence>
<organism evidence="12 14">
    <name type="scientific">Glycomyces lechevalierae</name>
    <dbReference type="NCBI Taxonomy" id="256034"/>
    <lineage>
        <taxon>Bacteria</taxon>
        <taxon>Bacillati</taxon>
        <taxon>Actinomycetota</taxon>
        <taxon>Actinomycetes</taxon>
        <taxon>Glycomycetales</taxon>
        <taxon>Glycomycetaceae</taxon>
        <taxon>Glycomyces</taxon>
    </lineage>
</organism>
<dbReference type="InterPro" id="IPR016024">
    <property type="entry name" value="ARM-type_fold"/>
</dbReference>
<comment type="cofactor">
    <cofactor evidence="1">
        <name>Mn(2+)</name>
        <dbReference type="ChEBI" id="CHEBI:29035"/>
    </cofactor>
</comment>
<dbReference type="InterPro" id="IPR050256">
    <property type="entry name" value="Glycosyltransferase_2"/>
</dbReference>
<reference evidence="12" key="1">
    <citation type="submission" date="2022-12" db="EMBL/GenBank/DDBJ databases">
        <title>Gycomyces niveus sp.nov., a novel actinomycete isolated from soil in Shouguang.</title>
        <authorList>
            <person name="Yang X."/>
        </authorList>
    </citation>
    <scope>NUCLEOTIDE SEQUENCE</scope>
    <source>
        <strain evidence="12">DSM 44724</strain>
    </source>
</reference>
<dbReference type="SMART" id="SM00567">
    <property type="entry name" value="EZ_HEAT"/>
    <property type="match status" value="3"/>
</dbReference>
<evidence type="ECO:0000313" key="12">
    <source>
        <dbReference type="EMBL" id="MDA1387813.1"/>
    </source>
</evidence>
<evidence type="ECO:0000256" key="6">
    <source>
        <dbReference type="ARBA" id="ARBA00022842"/>
    </source>
</evidence>
<dbReference type="SUPFAM" id="SSF53448">
    <property type="entry name" value="Nucleotide-diphospho-sugar transferases"/>
    <property type="match status" value="1"/>
</dbReference>
<dbReference type="Gene3D" id="3.90.550.10">
    <property type="entry name" value="Spore Coat Polysaccharide Biosynthesis Protein SpsA, Chain A"/>
    <property type="match status" value="1"/>
</dbReference>
<comment type="similarity">
    <text evidence="3">Belongs to the glycosyltransferase 2 family.</text>
</comment>
<evidence type="ECO:0000256" key="5">
    <source>
        <dbReference type="ARBA" id="ARBA00022679"/>
    </source>
</evidence>
<evidence type="ECO:0000256" key="10">
    <source>
        <dbReference type="ARBA" id="ARBA00048997"/>
    </source>
</evidence>
<dbReference type="PANTHER" id="PTHR48090">
    <property type="entry name" value="UNDECAPRENYL-PHOSPHATE 4-DEOXY-4-FORMAMIDO-L-ARABINOSE TRANSFERASE-RELATED"/>
    <property type="match status" value="1"/>
</dbReference>
<sequence length="527" mass="57330">MAPSISVIVRFHNEITHIGAVFRAVRAQRTSHGVEIVAVDNASTDGSREFAEEYADQLIDIDDYRPGFALNRAVETARGDTVVIVSAHAVPEHDRWLANLTADTERDDVLGVYGAQVYPLHAKFLDKCDLDIFSDPRPRREVADTDFWNANSAFRRAFWERCPFDEDVIELEDHHWTKRQLPDPALAIHFEPTAAVYHYGHEARNDRAFLEPSELTDAQRIARARRVLESPDETWPTVMRAGMDLAALPGHPDVRGAVPALCRQLAEHPDFDVRWRMAGALGRIADPAALPFLVRGLEDRSFYARDECAWSLGRFGAAAVPALLAAADRVAAEHRPFLALALGLTGAPEGATAAIDLVRASLAEGGDTERTAIYFLGEFARDVSDDLLEAVADRLASENAMTARAAAWCWGVLAAGRGRPGRGLGAVAALAAGHPEATVRSEAVVALGRIARSERGEDRIADLGAALRDDAGRVRQAAMQSLRLAVESGGTQAGLIAEAHPLDPDFGVNFERELAVAALRKDQGETQ</sequence>
<dbReference type="EMBL" id="JAVDYD010000001">
    <property type="protein sequence ID" value="MDR7337446.1"/>
    <property type="molecule type" value="Genomic_DNA"/>
</dbReference>
<evidence type="ECO:0000256" key="3">
    <source>
        <dbReference type="ARBA" id="ARBA00006739"/>
    </source>
</evidence>
<dbReference type="Pfam" id="PF13646">
    <property type="entry name" value="HEAT_2"/>
    <property type="match status" value="1"/>
</dbReference>
<dbReference type="EC" id="2.4.1.266" evidence="7"/>
<keyword evidence="15" id="KW-1185">Reference proteome</keyword>
<evidence type="ECO:0000256" key="2">
    <source>
        <dbReference type="ARBA" id="ARBA00001946"/>
    </source>
</evidence>
<evidence type="ECO:0000256" key="1">
    <source>
        <dbReference type="ARBA" id="ARBA00001936"/>
    </source>
</evidence>
<comment type="cofactor">
    <cofactor evidence="2">
        <name>Mg(2+)</name>
        <dbReference type="ChEBI" id="CHEBI:18420"/>
    </cofactor>
</comment>
<accession>A0A9X3PQ80</accession>
<dbReference type="AlphaFoldDB" id="A0A9X3PQ80"/>
<evidence type="ECO:0000313" key="13">
    <source>
        <dbReference type="EMBL" id="MDR7337446.1"/>
    </source>
</evidence>
<keyword evidence="5" id="KW-0808">Transferase</keyword>
<evidence type="ECO:0000256" key="9">
    <source>
        <dbReference type="ARBA" id="ARBA00048689"/>
    </source>
</evidence>
<dbReference type="GO" id="GO:0016757">
    <property type="term" value="F:glycosyltransferase activity"/>
    <property type="evidence" value="ECO:0007669"/>
    <property type="project" value="UniProtKB-KW"/>
</dbReference>
<protein>
    <recommendedName>
        <fullName evidence="8">Glucosyl-3-phosphoglycerate synthase</fullName>
        <ecNumber evidence="7">2.4.1.266</ecNumber>
    </recommendedName>
</protein>
<evidence type="ECO:0000256" key="7">
    <source>
        <dbReference type="ARBA" id="ARBA00039022"/>
    </source>
</evidence>
<evidence type="ECO:0000256" key="4">
    <source>
        <dbReference type="ARBA" id="ARBA00022676"/>
    </source>
</evidence>
<dbReference type="InterPro" id="IPR004155">
    <property type="entry name" value="PBS_lyase_HEAT"/>
</dbReference>